<dbReference type="STRING" id="3694.U7E0Y7"/>
<reference evidence="1 2" key="1">
    <citation type="journal article" date="2006" name="Science">
        <title>The genome of black cottonwood, Populus trichocarpa (Torr. &amp; Gray).</title>
        <authorList>
            <person name="Tuskan G.A."/>
            <person name="Difazio S."/>
            <person name="Jansson S."/>
            <person name="Bohlmann J."/>
            <person name="Grigoriev I."/>
            <person name="Hellsten U."/>
            <person name="Putnam N."/>
            <person name="Ralph S."/>
            <person name="Rombauts S."/>
            <person name="Salamov A."/>
            <person name="Schein J."/>
            <person name="Sterck L."/>
            <person name="Aerts A."/>
            <person name="Bhalerao R.R."/>
            <person name="Bhalerao R.P."/>
            <person name="Blaudez D."/>
            <person name="Boerjan W."/>
            <person name="Brun A."/>
            <person name="Brunner A."/>
            <person name="Busov V."/>
            <person name="Campbell M."/>
            <person name="Carlson J."/>
            <person name="Chalot M."/>
            <person name="Chapman J."/>
            <person name="Chen G.L."/>
            <person name="Cooper D."/>
            <person name="Coutinho P.M."/>
            <person name="Couturier J."/>
            <person name="Covert S."/>
            <person name="Cronk Q."/>
            <person name="Cunningham R."/>
            <person name="Davis J."/>
            <person name="Degroeve S."/>
            <person name="Dejardin A."/>
            <person name="Depamphilis C."/>
            <person name="Detter J."/>
            <person name="Dirks B."/>
            <person name="Dubchak I."/>
            <person name="Duplessis S."/>
            <person name="Ehlting J."/>
            <person name="Ellis B."/>
            <person name="Gendler K."/>
            <person name="Goodstein D."/>
            <person name="Gribskov M."/>
            <person name="Grimwood J."/>
            <person name="Groover A."/>
            <person name="Gunter L."/>
            <person name="Hamberger B."/>
            <person name="Heinze B."/>
            <person name="Helariutta Y."/>
            <person name="Henrissat B."/>
            <person name="Holligan D."/>
            <person name="Holt R."/>
            <person name="Huang W."/>
            <person name="Islam-Faridi N."/>
            <person name="Jones S."/>
            <person name="Jones-Rhoades M."/>
            <person name="Jorgensen R."/>
            <person name="Joshi C."/>
            <person name="Kangasjarvi J."/>
            <person name="Karlsson J."/>
            <person name="Kelleher C."/>
            <person name="Kirkpatrick R."/>
            <person name="Kirst M."/>
            <person name="Kohler A."/>
            <person name="Kalluri U."/>
            <person name="Larimer F."/>
            <person name="Leebens-Mack J."/>
            <person name="Leple J.C."/>
            <person name="Locascio P."/>
            <person name="Lou Y."/>
            <person name="Lucas S."/>
            <person name="Martin F."/>
            <person name="Montanini B."/>
            <person name="Napoli C."/>
            <person name="Nelson D.R."/>
            <person name="Nelson C."/>
            <person name="Nieminen K."/>
            <person name="Nilsson O."/>
            <person name="Pereda V."/>
            <person name="Peter G."/>
            <person name="Philippe R."/>
            <person name="Pilate G."/>
            <person name="Poliakov A."/>
            <person name="Razumovskaya J."/>
            <person name="Richardson P."/>
            <person name="Rinaldi C."/>
            <person name="Ritland K."/>
            <person name="Rouze P."/>
            <person name="Ryaboy D."/>
            <person name="Schmutz J."/>
            <person name="Schrader J."/>
            <person name="Segerman B."/>
            <person name="Shin H."/>
            <person name="Siddiqui A."/>
            <person name="Sterky F."/>
            <person name="Terry A."/>
            <person name="Tsai C.J."/>
            <person name="Uberbacher E."/>
            <person name="Unneberg P."/>
            <person name="Vahala J."/>
            <person name="Wall K."/>
            <person name="Wessler S."/>
            <person name="Yang G."/>
            <person name="Yin T."/>
            <person name="Douglas C."/>
            <person name="Marra M."/>
            <person name="Sandberg G."/>
            <person name="Van de Peer Y."/>
            <person name="Rokhsar D."/>
        </authorList>
    </citation>
    <scope>NUCLEOTIDE SEQUENCE [LARGE SCALE GENOMIC DNA]</scope>
    <source>
        <strain evidence="2">cv. Nisqually</strain>
    </source>
</reference>
<dbReference type="EMBL" id="CM009302">
    <property type="protein sequence ID" value="PNT06523.1"/>
    <property type="molecule type" value="Genomic_DNA"/>
</dbReference>
<dbReference type="eggNOG" id="KOG1252">
    <property type="taxonomic scope" value="Eukaryota"/>
</dbReference>
<dbReference type="Proteomes" id="UP000006729">
    <property type="component" value="Chromosome 13"/>
</dbReference>
<dbReference type="InParanoid" id="U7E0Y7"/>
<sequence>MHFPRVCLIQFRVEVEALEFMQPNDLHGTVSSDEAVETNKLIALKEGLLVCLENCHGHHISPFMMKTSPFPCRWEYRTSGATTDAAIKLAKRPENAGKLAVASQTGLLQVAFQLTGERCLSSKLFGSIMHEAKTMTRSIKILLIFHELQECLLVGTVSTKKFIYSPFPSWNNAIHYFKRNFSTVWAGCCAPQA</sequence>
<keyword evidence="2" id="KW-1185">Reference proteome</keyword>
<accession>U7E0Y7</accession>
<evidence type="ECO:0000313" key="1">
    <source>
        <dbReference type="EMBL" id="PNT06523.1"/>
    </source>
</evidence>
<dbReference type="AlphaFoldDB" id="U7E0Y7"/>
<dbReference type="HOGENOM" id="CLU_1410951_0_0_1"/>
<evidence type="ECO:0000313" key="2">
    <source>
        <dbReference type="Proteomes" id="UP000006729"/>
    </source>
</evidence>
<organism evidence="1 2">
    <name type="scientific">Populus trichocarpa</name>
    <name type="common">Western balsam poplar</name>
    <name type="synonym">Populus balsamifera subsp. trichocarpa</name>
    <dbReference type="NCBI Taxonomy" id="3694"/>
    <lineage>
        <taxon>Eukaryota</taxon>
        <taxon>Viridiplantae</taxon>
        <taxon>Streptophyta</taxon>
        <taxon>Embryophyta</taxon>
        <taxon>Tracheophyta</taxon>
        <taxon>Spermatophyta</taxon>
        <taxon>Magnoliopsida</taxon>
        <taxon>eudicotyledons</taxon>
        <taxon>Gunneridae</taxon>
        <taxon>Pentapetalae</taxon>
        <taxon>rosids</taxon>
        <taxon>fabids</taxon>
        <taxon>Malpighiales</taxon>
        <taxon>Salicaceae</taxon>
        <taxon>Saliceae</taxon>
        <taxon>Populus</taxon>
    </lineage>
</organism>
<dbReference type="InterPro" id="IPR036052">
    <property type="entry name" value="TrpB-like_PALP_sf"/>
</dbReference>
<dbReference type="Gene3D" id="3.40.50.1100">
    <property type="match status" value="1"/>
</dbReference>
<gene>
    <name evidence="1" type="ORF">POPTR_013G035300</name>
</gene>
<name>U7E0Y7_POPTR</name>
<proteinExistence type="predicted"/>
<protein>
    <submittedName>
        <fullName evidence="1">Uncharacterized protein</fullName>
    </submittedName>
</protein>